<sequence length="96" mass="11134">MLTRRPCCLEASTRSKAHREVSHKRRLDEVKPSQLNTREHVRLKTMASRIHRLSTSSRNMRPREAFSDQFLLQVSGCLVIRVHQGATCDLIGKRRP</sequence>
<feature type="region of interest" description="Disordered" evidence="1">
    <location>
        <begin position="13"/>
        <end position="34"/>
    </location>
</feature>
<organism evidence="2 3">
    <name type="scientific">Dichomitus squalens</name>
    <dbReference type="NCBI Taxonomy" id="114155"/>
    <lineage>
        <taxon>Eukaryota</taxon>
        <taxon>Fungi</taxon>
        <taxon>Dikarya</taxon>
        <taxon>Basidiomycota</taxon>
        <taxon>Agaricomycotina</taxon>
        <taxon>Agaricomycetes</taxon>
        <taxon>Polyporales</taxon>
        <taxon>Polyporaceae</taxon>
        <taxon>Dichomitus</taxon>
    </lineage>
</organism>
<dbReference type="AlphaFoldDB" id="A0A4Q9PI81"/>
<reference evidence="2 3" key="1">
    <citation type="submission" date="2019-01" db="EMBL/GenBank/DDBJ databases">
        <title>Draft genome sequences of three monokaryotic isolates of the white-rot basidiomycete fungus Dichomitus squalens.</title>
        <authorList>
            <consortium name="DOE Joint Genome Institute"/>
            <person name="Lopez S.C."/>
            <person name="Andreopoulos B."/>
            <person name="Pangilinan J."/>
            <person name="Lipzen A."/>
            <person name="Riley R."/>
            <person name="Ahrendt S."/>
            <person name="Ng V."/>
            <person name="Barry K."/>
            <person name="Daum C."/>
            <person name="Grigoriev I.V."/>
            <person name="Hilden K.S."/>
            <person name="Makela M.R."/>
            <person name="de Vries R.P."/>
        </authorList>
    </citation>
    <scope>NUCLEOTIDE SEQUENCE [LARGE SCALE GENOMIC DNA]</scope>
    <source>
        <strain evidence="2 3">CBS 464.89</strain>
    </source>
</reference>
<dbReference type="EMBL" id="ML145206">
    <property type="protein sequence ID" value="TBU53721.1"/>
    <property type="molecule type" value="Genomic_DNA"/>
</dbReference>
<evidence type="ECO:0000256" key="1">
    <source>
        <dbReference type="SAM" id="MobiDB-lite"/>
    </source>
</evidence>
<accession>A0A4Q9PI81</accession>
<proteinExistence type="predicted"/>
<name>A0A4Q9PI81_9APHY</name>
<dbReference type="Proteomes" id="UP000292082">
    <property type="component" value="Unassembled WGS sequence"/>
</dbReference>
<evidence type="ECO:0000313" key="2">
    <source>
        <dbReference type="EMBL" id="TBU53721.1"/>
    </source>
</evidence>
<keyword evidence="3" id="KW-1185">Reference proteome</keyword>
<evidence type="ECO:0000313" key="3">
    <source>
        <dbReference type="Proteomes" id="UP000292082"/>
    </source>
</evidence>
<protein>
    <submittedName>
        <fullName evidence="2">Uncharacterized protein</fullName>
    </submittedName>
</protein>
<feature type="compositionally biased region" description="Basic residues" evidence="1">
    <location>
        <begin position="15"/>
        <end position="25"/>
    </location>
</feature>
<gene>
    <name evidence="2" type="ORF">BD310DRAFT_937414</name>
</gene>